<reference evidence="2" key="3">
    <citation type="journal article" date="2017" name="Nature">
        <title>Genome sequence of the progenitor of the wheat D genome Aegilops tauschii.</title>
        <authorList>
            <person name="Luo M.C."/>
            <person name="Gu Y.Q."/>
            <person name="Puiu D."/>
            <person name="Wang H."/>
            <person name="Twardziok S.O."/>
            <person name="Deal K.R."/>
            <person name="Huo N."/>
            <person name="Zhu T."/>
            <person name="Wang L."/>
            <person name="Wang Y."/>
            <person name="McGuire P.E."/>
            <person name="Liu S."/>
            <person name="Long H."/>
            <person name="Ramasamy R.K."/>
            <person name="Rodriguez J.C."/>
            <person name="Van S.L."/>
            <person name="Yuan L."/>
            <person name="Wang Z."/>
            <person name="Xia Z."/>
            <person name="Xiao L."/>
            <person name="Anderson O.D."/>
            <person name="Ouyang S."/>
            <person name="Liang Y."/>
            <person name="Zimin A.V."/>
            <person name="Pertea G."/>
            <person name="Qi P."/>
            <person name="Bennetzen J.L."/>
            <person name="Dai X."/>
            <person name="Dawson M.W."/>
            <person name="Muller H.G."/>
            <person name="Kugler K."/>
            <person name="Rivarola-Duarte L."/>
            <person name="Spannagl M."/>
            <person name="Mayer K.F.X."/>
            <person name="Lu F.H."/>
            <person name="Bevan M.W."/>
            <person name="Leroy P."/>
            <person name="Li P."/>
            <person name="You F.M."/>
            <person name="Sun Q."/>
            <person name="Liu Z."/>
            <person name="Lyons E."/>
            <person name="Wicker T."/>
            <person name="Salzberg S.L."/>
            <person name="Devos K.M."/>
            <person name="Dvorak J."/>
        </authorList>
    </citation>
    <scope>NUCLEOTIDE SEQUENCE [LARGE SCALE GENOMIC DNA]</scope>
    <source>
        <strain evidence="2">cv. AL8/78</strain>
    </source>
</reference>
<name>A0A453F414_AEGTS</name>
<protein>
    <submittedName>
        <fullName evidence="2">Uncharacterized protein</fullName>
    </submittedName>
</protein>
<dbReference type="Proteomes" id="UP000015105">
    <property type="component" value="Chromosome 3D"/>
</dbReference>
<proteinExistence type="predicted"/>
<dbReference type="Gramene" id="AET3Gv20566400.2">
    <property type="protein sequence ID" value="AET3Gv20566400.2"/>
    <property type="gene ID" value="AET3Gv20566400"/>
</dbReference>
<feature type="region of interest" description="Disordered" evidence="1">
    <location>
        <begin position="90"/>
        <end position="111"/>
    </location>
</feature>
<dbReference type="PANTHER" id="PTHR35831:SF2">
    <property type="entry name" value="OS01G0642200 PROTEIN"/>
    <property type="match status" value="1"/>
</dbReference>
<organism evidence="2 3">
    <name type="scientific">Aegilops tauschii subsp. strangulata</name>
    <name type="common">Goatgrass</name>
    <dbReference type="NCBI Taxonomy" id="200361"/>
    <lineage>
        <taxon>Eukaryota</taxon>
        <taxon>Viridiplantae</taxon>
        <taxon>Streptophyta</taxon>
        <taxon>Embryophyta</taxon>
        <taxon>Tracheophyta</taxon>
        <taxon>Spermatophyta</taxon>
        <taxon>Magnoliopsida</taxon>
        <taxon>Liliopsida</taxon>
        <taxon>Poales</taxon>
        <taxon>Poaceae</taxon>
        <taxon>BOP clade</taxon>
        <taxon>Pooideae</taxon>
        <taxon>Triticodae</taxon>
        <taxon>Triticeae</taxon>
        <taxon>Triticinae</taxon>
        <taxon>Aegilops</taxon>
    </lineage>
</organism>
<reference evidence="3" key="2">
    <citation type="journal article" date="2017" name="Nat. Plants">
        <title>The Aegilops tauschii genome reveals multiple impacts of transposons.</title>
        <authorList>
            <person name="Zhao G."/>
            <person name="Zou C."/>
            <person name="Li K."/>
            <person name="Wang K."/>
            <person name="Li T."/>
            <person name="Gao L."/>
            <person name="Zhang X."/>
            <person name="Wang H."/>
            <person name="Yang Z."/>
            <person name="Liu X."/>
            <person name="Jiang W."/>
            <person name="Mao L."/>
            <person name="Kong X."/>
            <person name="Jiao Y."/>
            <person name="Jia J."/>
        </authorList>
    </citation>
    <scope>NUCLEOTIDE SEQUENCE [LARGE SCALE GENOMIC DNA]</scope>
    <source>
        <strain evidence="3">cv. AL8/78</strain>
    </source>
</reference>
<dbReference type="PANTHER" id="PTHR35831">
    <property type="entry name" value="OS01G0642200 PROTEIN"/>
    <property type="match status" value="1"/>
</dbReference>
<dbReference type="AlphaFoldDB" id="A0A453F414"/>
<reference evidence="3" key="1">
    <citation type="journal article" date="2014" name="Science">
        <title>Ancient hybridizations among the ancestral genomes of bread wheat.</title>
        <authorList>
            <consortium name="International Wheat Genome Sequencing Consortium,"/>
            <person name="Marcussen T."/>
            <person name="Sandve S.R."/>
            <person name="Heier L."/>
            <person name="Spannagl M."/>
            <person name="Pfeifer M."/>
            <person name="Jakobsen K.S."/>
            <person name="Wulff B.B."/>
            <person name="Steuernagel B."/>
            <person name="Mayer K.F."/>
            <person name="Olsen O.A."/>
        </authorList>
    </citation>
    <scope>NUCLEOTIDE SEQUENCE [LARGE SCALE GENOMIC DNA]</scope>
    <source>
        <strain evidence="3">cv. AL8/78</strain>
    </source>
</reference>
<keyword evidence="3" id="KW-1185">Reference proteome</keyword>
<evidence type="ECO:0000313" key="2">
    <source>
        <dbReference type="EnsemblPlants" id="AET3Gv20566400.1"/>
    </source>
</evidence>
<dbReference type="EnsemblPlants" id="AET3Gv20566400.1">
    <property type="protein sequence ID" value="AET3Gv20566400.1"/>
    <property type="gene ID" value="AET3Gv20566400"/>
</dbReference>
<dbReference type="EnsemblPlants" id="AET3Gv20566400.2">
    <property type="protein sequence ID" value="AET3Gv20566400.2"/>
    <property type="gene ID" value="AET3Gv20566400"/>
</dbReference>
<accession>A0A453F414</accession>
<reference evidence="2" key="5">
    <citation type="journal article" date="2021" name="G3 (Bethesda)">
        <title>Aegilops tauschii genome assembly Aet v5.0 features greater sequence contiguity and improved annotation.</title>
        <authorList>
            <person name="Wang L."/>
            <person name="Zhu T."/>
            <person name="Rodriguez J.C."/>
            <person name="Deal K.R."/>
            <person name="Dubcovsky J."/>
            <person name="McGuire P.E."/>
            <person name="Lux T."/>
            <person name="Spannagl M."/>
            <person name="Mayer K.F.X."/>
            <person name="Baldrich P."/>
            <person name="Meyers B.C."/>
            <person name="Huo N."/>
            <person name="Gu Y.Q."/>
            <person name="Zhou H."/>
            <person name="Devos K.M."/>
            <person name="Bennetzen J.L."/>
            <person name="Unver T."/>
            <person name="Budak H."/>
            <person name="Gulick P.J."/>
            <person name="Galiba G."/>
            <person name="Kalapos B."/>
            <person name="Nelson D.R."/>
            <person name="Li P."/>
            <person name="You F.M."/>
            <person name="Luo M.C."/>
            <person name="Dvorak J."/>
        </authorList>
    </citation>
    <scope>NUCLEOTIDE SEQUENCE [LARGE SCALE GENOMIC DNA]</scope>
    <source>
        <strain evidence="2">cv. AL8/78</strain>
    </source>
</reference>
<evidence type="ECO:0000256" key="1">
    <source>
        <dbReference type="SAM" id="MobiDB-lite"/>
    </source>
</evidence>
<sequence length="111" mass="11635">MASLKAVKPTGLDGKAKEPTKVSATKGPAKLSATATKPAAAKGGIKKAESKPREPKKRVQPAADVILRSYNLHLACSFPDDLVFFQMTAGEEHQASSSKKLTTAAGEMELA</sequence>
<dbReference type="Gramene" id="AET3Gv20566400.1">
    <property type="protein sequence ID" value="AET3Gv20566400.1"/>
    <property type="gene ID" value="AET3Gv20566400"/>
</dbReference>
<feature type="region of interest" description="Disordered" evidence="1">
    <location>
        <begin position="1"/>
        <end position="60"/>
    </location>
</feature>
<feature type="compositionally biased region" description="Low complexity" evidence="1">
    <location>
        <begin position="28"/>
        <end position="43"/>
    </location>
</feature>
<evidence type="ECO:0000313" key="3">
    <source>
        <dbReference type="Proteomes" id="UP000015105"/>
    </source>
</evidence>
<reference evidence="2" key="4">
    <citation type="submission" date="2019-03" db="UniProtKB">
        <authorList>
            <consortium name="EnsemblPlants"/>
        </authorList>
    </citation>
    <scope>IDENTIFICATION</scope>
</reference>